<gene>
    <name evidence="3" type="ORF">HDF14_001943</name>
</gene>
<reference evidence="3 4" key="1">
    <citation type="submission" date="2020-08" db="EMBL/GenBank/DDBJ databases">
        <title>Genomic Encyclopedia of Type Strains, Phase IV (KMG-V): Genome sequencing to study the core and pangenomes of soil and plant-associated prokaryotes.</title>
        <authorList>
            <person name="Whitman W."/>
        </authorList>
    </citation>
    <scope>NUCLEOTIDE SEQUENCE [LARGE SCALE GENOMIC DNA]</scope>
    <source>
        <strain evidence="3 4">X5P2</strain>
    </source>
</reference>
<proteinExistence type="predicted"/>
<dbReference type="Pfam" id="PF06742">
    <property type="entry name" value="DUF1214"/>
    <property type="match status" value="1"/>
</dbReference>
<dbReference type="InterPro" id="IPR010679">
    <property type="entry name" value="DUF1254"/>
</dbReference>
<organism evidence="3 4">
    <name type="scientific">Tunturiibacter gelidiferens</name>
    <dbReference type="NCBI Taxonomy" id="3069689"/>
    <lineage>
        <taxon>Bacteria</taxon>
        <taxon>Pseudomonadati</taxon>
        <taxon>Acidobacteriota</taxon>
        <taxon>Terriglobia</taxon>
        <taxon>Terriglobales</taxon>
        <taxon>Acidobacteriaceae</taxon>
        <taxon>Tunturiibacter</taxon>
    </lineage>
</organism>
<comment type="caution">
    <text evidence="3">The sequence shown here is derived from an EMBL/GenBank/DDBJ whole genome shotgun (WGS) entry which is preliminary data.</text>
</comment>
<dbReference type="AlphaFoldDB" id="A0A9X0QDK9"/>
<dbReference type="EMBL" id="JACHEB010000004">
    <property type="protein sequence ID" value="MBB5328333.1"/>
    <property type="molecule type" value="Genomic_DNA"/>
</dbReference>
<accession>A0A9X0QDK9</accession>
<evidence type="ECO:0000313" key="4">
    <source>
        <dbReference type="Proteomes" id="UP000535182"/>
    </source>
</evidence>
<evidence type="ECO:0008006" key="5">
    <source>
        <dbReference type="Google" id="ProtNLM"/>
    </source>
</evidence>
<protein>
    <recommendedName>
        <fullName evidence="5">DUF1254 domain-containing protein</fullName>
    </recommendedName>
</protein>
<evidence type="ECO:0000259" key="1">
    <source>
        <dbReference type="Pfam" id="PF06742"/>
    </source>
</evidence>
<evidence type="ECO:0000313" key="3">
    <source>
        <dbReference type="EMBL" id="MBB5328333.1"/>
    </source>
</evidence>
<name>A0A9X0QDK9_9BACT</name>
<feature type="domain" description="DUF1214" evidence="1">
    <location>
        <begin position="348"/>
        <end position="458"/>
    </location>
</feature>
<dbReference type="Proteomes" id="UP000535182">
    <property type="component" value="Unassembled WGS sequence"/>
</dbReference>
<dbReference type="Gene3D" id="2.60.120.600">
    <property type="entry name" value="Domain of unknown function DUF1214, C-terminal domain"/>
    <property type="match status" value="1"/>
</dbReference>
<dbReference type="PANTHER" id="PTHR36509">
    <property type="entry name" value="BLL3101 PROTEIN"/>
    <property type="match status" value="1"/>
</dbReference>
<keyword evidence="4" id="KW-1185">Reference proteome</keyword>
<feature type="domain" description="DUF1254" evidence="2">
    <location>
        <begin position="77"/>
        <end position="208"/>
    </location>
</feature>
<dbReference type="InterPro" id="IPR010621">
    <property type="entry name" value="DUF1214"/>
</dbReference>
<dbReference type="Pfam" id="PF06863">
    <property type="entry name" value="DUF1254"/>
    <property type="match status" value="1"/>
</dbReference>
<dbReference type="SUPFAM" id="SSF160935">
    <property type="entry name" value="VPA0735-like"/>
    <property type="match status" value="1"/>
</dbReference>
<dbReference type="InterPro" id="IPR037050">
    <property type="entry name" value="DUF1254_sf"/>
</dbReference>
<dbReference type="PANTHER" id="PTHR36509:SF2">
    <property type="entry name" value="BLL3101 PROTEIN"/>
    <property type="match status" value="1"/>
</dbReference>
<dbReference type="InterPro" id="IPR037049">
    <property type="entry name" value="DUF1214_C_sf"/>
</dbReference>
<dbReference type="RefSeq" id="WP_183975741.1">
    <property type="nucleotide sequence ID" value="NZ_JACHEB010000004.1"/>
</dbReference>
<sequence length="477" mass="52443">MALGLAPIKNAAIVLTTLLSLNGCSKPADNSSSGPIPPDARAIAKEAYIYGFPMAANYLTMYKQAIDTTGSDYRAPFNTLSNSKNVATPDDKFVVTPNSDTPYSYVWMDLRAEPIVITMPKIEKNRYYTGQLVDLYTFNFAYLGTRSYGNDGGNFLIAGPAWNGGTPPGIKAVLHAQTQFAYLLIRTQLFNAADINNVRKIQSGYHAVPLSTYLHLPAPPAAPAVNWPKPTPDLITTPSPAIFPYVNFLLQFCPTDPSETDLMTRFAKLNIGAGKTFELATFTPPTQQAINDGIAETSAEIDGIIKKVNTDQISSAQMFGTRDFLKNNYVYRFAGAKLGLYGNSGADAIYFGYFADADHHPLDASKSTYELHFAKGGIPENHAFWSLTMYDGKTQLLVANPLKRYLLNSTTLKSYKYAPDGSLTFYIQKNSPGKDKESNWLPAPDGPFYAIYRVYMPGEAVLNGTWKKPQMQPVPLK</sequence>
<dbReference type="Gene3D" id="2.60.40.1610">
    <property type="entry name" value="Domain of unknown function DUF1254"/>
    <property type="match status" value="1"/>
</dbReference>
<evidence type="ECO:0000259" key="2">
    <source>
        <dbReference type="Pfam" id="PF06863"/>
    </source>
</evidence>